<dbReference type="eggNOG" id="COG0792">
    <property type="taxonomic scope" value="Bacteria"/>
</dbReference>
<dbReference type="HOGENOM" id="CLU_115353_2_1_0"/>
<protein>
    <recommendedName>
        <fullName evidence="2">UPF0102 protein Oter_3909</fullName>
    </recommendedName>
</protein>
<keyword evidence="4" id="KW-1185">Reference proteome</keyword>
<reference evidence="3 4" key="1">
    <citation type="journal article" date="2011" name="J. Bacteriol.">
        <title>Genome sequence of the verrucomicrobium Opitutus terrae PB90-1, an abundant inhabitant of rice paddy soil ecosystems.</title>
        <authorList>
            <person name="van Passel M.W."/>
            <person name="Kant R."/>
            <person name="Palva A."/>
            <person name="Copeland A."/>
            <person name="Lucas S."/>
            <person name="Lapidus A."/>
            <person name="Glavina del Rio T."/>
            <person name="Pitluck S."/>
            <person name="Goltsman E."/>
            <person name="Clum A."/>
            <person name="Sun H."/>
            <person name="Schmutz J."/>
            <person name="Larimer F.W."/>
            <person name="Land M.L."/>
            <person name="Hauser L."/>
            <person name="Kyrpides N."/>
            <person name="Mikhailova N."/>
            <person name="Richardson P.P."/>
            <person name="Janssen P.H."/>
            <person name="de Vos W.M."/>
            <person name="Smidt H."/>
        </authorList>
    </citation>
    <scope>NUCLEOTIDE SEQUENCE [LARGE SCALE GENOMIC DNA]</scope>
    <source>
        <strain evidence="4">DSM 11246 / JCM 15787 / PB90-1</strain>
    </source>
</reference>
<proteinExistence type="inferred from homology"/>
<accession>B1ZZB1</accession>
<dbReference type="PANTHER" id="PTHR34039:SF1">
    <property type="entry name" value="UPF0102 PROTEIN YRAN"/>
    <property type="match status" value="1"/>
</dbReference>
<dbReference type="InterPro" id="IPR003509">
    <property type="entry name" value="UPF0102_YraN-like"/>
</dbReference>
<dbReference type="AlphaFoldDB" id="B1ZZB1"/>
<dbReference type="SUPFAM" id="SSF52980">
    <property type="entry name" value="Restriction endonuclease-like"/>
    <property type="match status" value="1"/>
</dbReference>
<evidence type="ECO:0000313" key="4">
    <source>
        <dbReference type="Proteomes" id="UP000007013"/>
    </source>
</evidence>
<organism evidence="3 4">
    <name type="scientific">Opitutus terrae (strain DSM 11246 / JCM 15787 / PB90-1)</name>
    <dbReference type="NCBI Taxonomy" id="452637"/>
    <lineage>
        <taxon>Bacteria</taxon>
        <taxon>Pseudomonadati</taxon>
        <taxon>Verrucomicrobiota</taxon>
        <taxon>Opitutia</taxon>
        <taxon>Opitutales</taxon>
        <taxon>Opitutaceae</taxon>
        <taxon>Opitutus</taxon>
    </lineage>
</organism>
<sequence>MLERMRRLLGLRPADDAGAAGERLAAAWLQRERGFRVVARNWRNPRDRREELDLVCRDREVLVFVEVKSRAANALVPGYYAVDKRKKRVLGRAIKAYLARLTAKPATFRLDVVEIAEGGGDAEPTVRHFENVPLFGKHFRP</sequence>
<evidence type="ECO:0000256" key="1">
    <source>
        <dbReference type="ARBA" id="ARBA00006738"/>
    </source>
</evidence>
<dbReference type="KEGG" id="ote:Oter_3909"/>
<name>B1ZZB1_OPITP</name>
<dbReference type="Pfam" id="PF02021">
    <property type="entry name" value="UPF0102"/>
    <property type="match status" value="1"/>
</dbReference>
<dbReference type="PANTHER" id="PTHR34039">
    <property type="entry name" value="UPF0102 PROTEIN YRAN"/>
    <property type="match status" value="1"/>
</dbReference>
<comment type="similarity">
    <text evidence="1 2">Belongs to the UPF0102 family.</text>
</comment>
<dbReference type="HAMAP" id="MF_00048">
    <property type="entry name" value="UPF0102"/>
    <property type="match status" value="1"/>
</dbReference>
<dbReference type="InterPro" id="IPR011335">
    <property type="entry name" value="Restrct_endonuc-II-like"/>
</dbReference>
<evidence type="ECO:0000313" key="3">
    <source>
        <dbReference type="EMBL" id="ACB77183.1"/>
    </source>
</evidence>
<dbReference type="GO" id="GO:0003676">
    <property type="term" value="F:nucleic acid binding"/>
    <property type="evidence" value="ECO:0007669"/>
    <property type="project" value="InterPro"/>
</dbReference>
<dbReference type="InterPro" id="IPR011856">
    <property type="entry name" value="tRNA_endonuc-like_dom_sf"/>
</dbReference>
<gene>
    <name evidence="3" type="ordered locus">Oter_3909</name>
</gene>
<dbReference type="Gene3D" id="3.40.1350.10">
    <property type="match status" value="1"/>
</dbReference>
<dbReference type="EMBL" id="CP001032">
    <property type="protein sequence ID" value="ACB77183.1"/>
    <property type="molecule type" value="Genomic_DNA"/>
</dbReference>
<evidence type="ECO:0000256" key="2">
    <source>
        <dbReference type="HAMAP-Rule" id="MF_00048"/>
    </source>
</evidence>
<dbReference type="STRING" id="452637.Oter_3909"/>
<dbReference type="Proteomes" id="UP000007013">
    <property type="component" value="Chromosome"/>
</dbReference>